<organism evidence="1 2">
    <name type="scientific">Terribacillus saccharophilus</name>
    <dbReference type="NCBI Taxonomy" id="361277"/>
    <lineage>
        <taxon>Bacteria</taxon>
        <taxon>Bacillati</taxon>
        <taxon>Bacillota</taxon>
        <taxon>Bacilli</taxon>
        <taxon>Bacillales</taxon>
        <taxon>Bacillaceae</taxon>
        <taxon>Terribacillus</taxon>
    </lineage>
</organism>
<evidence type="ECO:0000313" key="2">
    <source>
        <dbReference type="Proteomes" id="UP000216852"/>
    </source>
</evidence>
<gene>
    <name evidence="1" type="ORF">CHH48_10015</name>
</gene>
<keyword evidence="2" id="KW-1185">Reference proteome</keyword>
<protein>
    <submittedName>
        <fullName evidence="1">Uncharacterized protein</fullName>
    </submittedName>
</protein>
<dbReference type="Proteomes" id="UP000216852">
    <property type="component" value="Unassembled WGS sequence"/>
</dbReference>
<sequence>MELLEVDKLVSTFTHSIKEHYFPYFLRRYQTKEEYQEMKKKESIVALQKLCNKLIKLSLYFKSIKN</sequence>
<accession>A0ABX4GY79</accession>
<comment type="caution">
    <text evidence="1">The sequence shown here is derived from an EMBL/GenBank/DDBJ whole genome shotgun (WGS) entry which is preliminary data.</text>
</comment>
<reference evidence="1 2" key="1">
    <citation type="submission" date="2017-07" db="EMBL/GenBank/DDBJ databases">
        <title>Isolation and whole genome analysis of endospore-forming bacteria from heroin.</title>
        <authorList>
            <person name="Kalinowski J."/>
            <person name="Ahrens B."/>
            <person name="Al-Dilaimi A."/>
            <person name="Winkler A."/>
            <person name="Wibberg D."/>
            <person name="Schleenbecker U."/>
            <person name="Ruckert C."/>
            <person name="Wolfel R."/>
            <person name="Grass G."/>
        </authorList>
    </citation>
    <scope>NUCLEOTIDE SEQUENCE [LARGE SCALE GENOMIC DNA]</scope>
    <source>
        <strain evidence="1 2">7517-1</strain>
    </source>
</reference>
<name>A0ABX4GY79_9BACI</name>
<evidence type="ECO:0000313" key="1">
    <source>
        <dbReference type="EMBL" id="PAD99836.1"/>
    </source>
</evidence>
<dbReference type="EMBL" id="NPBJ01000019">
    <property type="protein sequence ID" value="PAD99836.1"/>
    <property type="molecule type" value="Genomic_DNA"/>
</dbReference>
<proteinExistence type="predicted"/>